<evidence type="ECO:0000259" key="1">
    <source>
        <dbReference type="Pfam" id="PF24135"/>
    </source>
</evidence>
<reference evidence="2" key="1">
    <citation type="journal article" date="2021" name="PeerJ">
        <title>Extensive microbial diversity within the chicken gut microbiome revealed by metagenomics and culture.</title>
        <authorList>
            <person name="Gilroy R."/>
            <person name="Ravi A."/>
            <person name="Getino M."/>
            <person name="Pursley I."/>
            <person name="Horton D.L."/>
            <person name="Alikhan N.F."/>
            <person name="Baker D."/>
            <person name="Gharbi K."/>
            <person name="Hall N."/>
            <person name="Watson M."/>
            <person name="Adriaenssens E.M."/>
            <person name="Foster-Nyarko E."/>
            <person name="Jarju S."/>
            <person name="Secka A."/>
            <person name="Antonio M."/>
            <person name="Oren A."/>
            <person name="Chaudhuri R.R."/>
            <person name="La Ragione R."/>
            <person name="Hildebrand F."/>
            <person name="Pallen M.J."/>
        </authorList>
    </citation>
    <scope>NUCLEOTIDE SEQUENCE</scope>
    <source>
        <strain evidence="2">ChiSxjej3B15-24422</strain>
    </source>
</reference>
<proteinExistence type="predicted"/>
<dbReference type="SUPFAM" id="SSF49785">
    <property type="entry name" value="Galactose-binding domain-like"/>
    <property type="match status" value="1"/>
</dbReference>
<evidence type="ECO:0000313" key="2">
    <source>
        <dbReference type="EMBL" id="HIY60198.1"/>
    </source>
</evidence>
<dbReference type="Proteomes" id="UP000824007">
    <property type="component" value="Unassembled WGS sequence"/>
</dbReference>
<comment type="caution">
    <text evidence="2">The sequence shown here is derived from an EMBL/GenBank/DDBJ whole genome shotgun (WGS) entry which is preliminary data.</text>
</comment>
<protein>
    <submittedName>
        <fullName evidence="2">Carbohydrate-binding protein</fullName>
    </submittedName>
</protein>
<dbReference type="InterPro" id="IPR008979">
    <property type="entry name" value="Galactose-bd-like_sf"/>
</dbReference>
<dbReference type="EMBL" id="DXDD01000075">
    <property type="protein sequence ID" value="HIY60198.1"/>
    <property type="molecule type" value="Genomic_DNA"/>
</dbReference>
<sequence length="260" mass="29464">MFTIQWIGPDGSLKAQDQGEDEARLVVNGEYEEGDRLTVESTEDAVYAWLQMEDALGRSLVYLKGRYEYRIPFGEKRICYSPRAFAGEMHLVTVRRALETDVHAYRNLALNVNDQHGNTVCFPRAHANVETRGESVFAAMNAIDGVTENRSHGAWPYASWGINRQDDAELTLEFGRPVAVDQVILYTRADFPHDNWWVDGKLTFSDGSSMQLPMEKSVLPHVFTFEKKTVEWLKLGELIKADDPSPFPALTQIEVYGTDL</sequence>
<dbReference type="InterPro" id="IPR055826">
    <property type="entry name" value="DUF7402"/>
</dbReference>
<dbReference type="Gene3D" id="2.60.120.260">
    <property type="entry name" value="Galactose-binding domain-like"/>
    <property type="match status" value="1"/>
</dbReference>
<reference evidence="2" key="2">
    <citation type="submission" date="2021-04" db="EMBL/GenBank/DDBJ databases">
        <authorList>
            <person name="Gilroy R."/>
        </authorList>
    </citation>
    <scope>NUCLEOTIDE SEQUENCE</scope>
    <source>
        <strain evidence="2">ChiSxjej3B15-24422</strain>
    </source>
</reference>
<accession>A0A9D1YPS4</accession>
<dbReference type="Pfam" id="PF24135">
    <property type="entry name" value="DUF7402"/>
    <property type="match status" value="1"/>
</dbReference>
<evidence type="ECO:0000313" key="3">
    <source>
        <dbReference type="Proteomes" id="UP000824007"/>
    </source>
</evidence>
<name>A0A9D1YPS4_9FIRM</name>
<dbReference type="AlphaFoldDB" id="A0A9D1YPS4"/>
<gene>
    <name evidence="2" type="ORF">H9831_05895</name>
</gene>
<feature type="domain" description="DUF7402" evidence="1">
    <location>
        <begin position="132"/>
        <end position="235"/>
    </location>
</feature>
<organism evidence="2 3">
    <name type="scientific">Candidatus Eisenbergiella pullistercoris</name>
    <dbReference type="NCBI Taxonomy" id="2838555"/>
    <lineage>
        <taxon>Bacteria</taxon>
        <taxon>Bacillati</taxon>
        <taxon>Bacillota</taxon>
        <taxon>Clostridia</taxon>
        <taxon>Lachnospirales</taxon>
        <taxon>Lachnospiraceae</taxon>
        <taxon>Eisenbergiella</taxon>
    </lineage>
</organism>